<keyword evidence="4 7" id="KW-0812">Transmembrane</keyword>
<evidence type="ECO:0000259" key="8">
    <source>
        <dbReference type="Pfam" id="PF04239"/>
    </source>
</evidence>
<proteinExistence type="inferred from homology"/>
<evidence type="ECO:0000313" key="9">
    <source>
        <dbReference type="EMBL" id="QNE90418.1"/>
    </source>
</evidence>
<name>A0A7G7CS52_9CORY</name>
<dbReference type="Pfam" id="PF04239">
    <property type="entry name" value="DUF421"/>
    <property type="match status" value="1"/>
</dbReference>
<protein>
    <submittedName>
        <fullName evidence="9">DUF421 domain-containing protein</fullName>
    </submittedName>
</protein>
<evidence type="ECO:0000256" key="4">
    <source>
        <dbReference type="ARBA" id="ARBA00022692"/>
    </source>
</evidence>
<evidence type="ECO:0000256" key="3">
    <source>
        <dbReference type="ARBA" id="ARBA00022475"/>
    </source>
</evidence>
<evidence type="ECO:0000256" key="1">
    <source>
        <dbReference type="ARBA" id="ARBA00004651"/>
    </source>
</evidence>
<comment type="subcellular location">
    <subcellularLocation>
        <location evidence="1">Cell membrane</location>
        <topology evidence="1">Multi-pass membrane protein</topology>
    </subcellularLocation>
</comment>
<sequence>MLASVGIYLAFMILVKLFGSRVLVSMTASDAVIIIMFGAVAGRVIVGNPPTLASGVIGLTVLMILEAAFGTVRRYVAWSKFIDRSPVLLVYNGRMIAENQTYSHVTDSDIYSAVRKAGYGRLADVQVMILEPAGHLSVIGMDKQLNAKVFKGVRGAEKYILTDSGPDHRKRPPHKDS</sequence>
<dbReference type="EMBL" id="CP059404">
    <property type="protein sequence ID" value="QNE90418.1"/>
    <property type="molecule type" value="Genomic_DNA"/>
</dbReference>
<dbReference type="Proteomes" id="UP000515743">
    <property type="component" value="Chromosome"/>
</dbReference>
<keyword evidence="6 7" id="KW-0472">Membrane</keyword>
<dbReference type="PANTHER" id="PTHR34582">
    <property type="entry name" value="UPF0702 TRANSMEMBRANE PROTEIN YCAP"/>
    <property type="match status" value="1"/>
</dbReference>
<evidence type="ECO:0000256" key="5">
    <source>
        <dbReference type="ARBA" id="ARBA00022989"/>
    </source>
</evidence>
<dbReference type="KEGG" id="cik:H0194_00860"/>
<feature type="domain" description="YetF C-terminal" evidence="8">
    <location>
        <begin position="79"/>
        <end position="143"/>
    </location>
</feature>
<organism evidence="9 10">
    <name type="scientific">Corynebacterium incognita</name>
    <dbReference type="NCBI Taxonomy" id="2754725"/>
    <lineage>
        <taxon>Bacteria</taxon>
        <taxon>Bacillati</taxon>
        <taxon>Actinomycetota</taxon>
        <taxon>Actinomycetes</taxon>
        <taxon>Mycobacteriales</taxon>
        <taxon>Corynebacteriaceae</taxon>
        <taxon>Corynebacterium</taxon>
    </lineage>
</organism>
<evidence type="ECO:0000256" key="2">
    <source>
        <dbReference type="ARBA" id="ARBA00006448"/>
    </source>
</evidence>
<evidence type="ECO:0000256" key="7">
    <source>
        <dbReference type="SAM" id="Phobius"/>
    </source>
</evidence>
<reference evidence="9 10" key="1">
    <citation type="submission" date="2020-07" db="EMBL/GenBank/DDBJ databases">
        <title>Complete genome and description of Corynebacterium incognita strain Marseille-Q3630 sp. nov.</title>
        <authorList>
            <person name="Boxberger M."/>
        </authorList>
    </citation>
    <scope>NUCLEOTIDE SEQUENCE [LARGE SCALE GENOMIC DNA]</scope>
    <source>
        <strain evidence="9 10">Marseille-Q3630</strain>
    </source>
</reference>
<keyword evidence="10" id="KW-1185">Reference proteome</keyword>
<dbReference type="GO" id="GO:0005886">
    <property type="term" value="C:plasma membrane"/>
    <property type="evidence" value="ECO:0007669"/>
    <property type="project" value="UniProtKB-SubCell"/>
</dbReference>
<evidence type="ECO:0000256" key="6">
    <source>
        <dbReference type="ARBA" id="ARBA00023136"/>
    </source>
</evidence>
<keyword evidence="3" id="KW-1003">Cell membrane</keyword>
<keyword evidence="5 7" id="KW-1133">Transmembrane helix</keyword>
<dbReference type="PANTHER" id="PTHR34582:SF6">
    <property type="entry name" value="UPF0702 TRANSMEMBRANE PROTEIN YCAP"/>
    <property type="match status" value="1"/>
</dbReference>
<feature type="transmembrane region" description="Helical" evidence="7">
    <location>
        <begin position="52"/>
        <end position="72"/>
    </location>
</feature>
<dbReference type="InterPro" id="IPR023090">
    <property type="entry name" value="UPF0702_alpha/beta_dom_sf"/>
</dbReference>
<feature type="transmembrane region" description="Helical" evidence="7">
    <location>
        <begin position="6"/>
        <end position="24"/>
    </location>
</feature>
<feature type="transmembrane region" description="Helical" evidence="7">
    <location>
        <begin position="31"/>
        <end position="46"/>
    </location>
</feature>
<evidence type="ECO:0000313" key="10">
    <source>
        <dbReference type="Proteomes" id="UP000515743"/>
    </source>
</evidence>
<comment type="similarity">
    <text evidence="2">Belongs to the UPF0702 family.</text>
</comment>
<dbReference type="InterPro" id="IPR007353">
    <property type="entry name" value="DUF421"/>
</dbReference>
<accession>A0A7G7CS52</accession>
<dbReference type="Gene3D" id="3.30.240.20">
    <property type="entry name" value="bsu07140 like domains"/>
    <property type="match status" value="1"/>
</dbReference>
<dbReference type="AlphaFoldDB" id="A0A7G7CS52"/>
<gene>
    <name evidence="9" type="ORF">H0194_00860</name>
</gene>